<dbReference type="Gene3D" id="3.40.50.300">
    <property type="entry name" value="P-loop containing nucleotide triphosphate hydrolases"/>
    <property type="match status" value="1"/>
</dbReference>
<protein>
    <submittedName>
        <fullName evidence="7">Putative enzyme</fullName>
        <ecNumber evidence="7">3.6.-.-</ecNumber>
    </submittedName>
</protein>
<keyword evidence="5" id="KW-0143">Chaperone</keyword>
<dbReference type="InterPro" id="IPR052040">
    <property type="entry name" value="GTPase/Isobutyryl-CoA_mutase"/>
</dbReference>
<reference evidence="7" key="1">
    <citation type="submission" date="2017-02" db="EMBL/GenBank/DDBJ databases">
        <authorList>
            <person name="Regsiter A."/>
            <person name="William W."/>
        </authorList>
    </citation>
    <scope>NUCLEOTIDE SEQUENCE</scope>
    <source>
        <strain evidence="7">BdmA 4</strain>
    </source>
</reference>
<dbReference type="InterPro" id="IPR027417">
    <property type="entry name" value="P-loop_NTPase"/>
</dbReference>
<keyword evidence="3 7" id="KW-0378">Hydrolase</keyword>
<gene>
    <name evidence="7" type="ORF">SPIRO4BDMA_50773</name>
</gene>
<evidence type="ECO:0000256" key="5">
    <source>
        <dbReference type="ARBA" id="ARBA00023186"/>
    </source>
</evidence>
<evidence type="ECO:0000313" key="7">
    <source>
        <dbReference type="EMBL" id="SLM19258.1"/>
    </source>
</evidence>
<dbReference type="PANTHER" id="PTHR43087:SF1">
    <property type="entry name" value="LAO_AO TRANSPORT SYSTEM ATPASE"/>
    <property type="match status" value="1"/>
</dbReference>
<evidence type="ECO:0000259" key="6">
    <source>
        <dbReference type="SMART" id="SM00382"/>
    </source>
</evidence>
<keyword evidence="4" id="KW-0342">GTP-binding</keyword>
<dbReference type="AlphaFoldDB" id="A0A3P3XSJ7"/>
<dbReference type="GO" id="GO:0003924">
    <property type="term" value="F:GTPase activity"/>
    <property type="evidence" value="ECO:0007669"/>
    <property type="project" value="InterPro"/>
</dbReference>
<dbReference type="EMBL" id="FWDO01000005">
    <property type="protein sequence ID" value="SLM19258.1"/>
    <property type="molecule type" value="Genomic_DNA"/>
</dbReference>
<sequence>MNELVRRCIEGDVRAAARLITLLESQDRDAYAALYRLKDHAGRAQVIGITGPPGAGKSTLADKLITQFRARGLRVGVLAVDPSSPFSGGAILGERLRMQSHATDTGVFIRSLATRGSLGGISKATHAAIRVLDAAGYDIVLVETVGVGQSEVDIVRVADTVVLVSVPGLGDDIQVIKAGIMEIGDIFVVNKADRDGADRVVRELRAMLETQVQLRGGQAPAGGPDTLAARDPDFMHHAGLERAAPAAPTGPGVPAVPFPPVLKTIAETGVGVPELADAIARHFERLKNTGELERKRLESIRYQLGQFVFDEITHLLSLSELSKVRDDLAQKVISRELDVYSAGVALFHSIPEQGAPREHPQT</sequence>
<dbReference type="InterPro" id="IPR003593">
    <property type="entry name" value="AAA+_ATPase"/>
</dbReference>
<organism evidence="7">
    <name type="scientific">uncultured spirochete</name>
    <dbReference type="NCBI Taxonomy" id="156406"/>
    <lineage>
        <taxon>Bacteria</taxon>
        <taxon>Pseudomonadati</taxon>
        <taxon>Spirochaetota</taxon>
        <taxon>Spirochaetia</taxon>
        <taxon>Spirochaetales</taxon>
        <taxon>environmental samples</taxon>
    </lineage>
</organism>
<proteinExistence type="inferred from homology"/>
<accession>A0A3P3XSJ7</accession>
<dbReference type="Pfam" id="PF03308">
    <property type="entry name" value="MeaB"/>
    <property type="match status" value="1"/>
</dbReference>
<dbReference type="PANTHER" id="PTHR43087">
    <property type="entry name" value="LYSINE/ARGININE/ORNITHINE TRANSPORT SYSTEM KINASE"/>
    <property type="match status" value="1"/>
</dbReference>
<dbReference type="SUPFAM" id="SSF52540">
    <property type="entry name" value="P-loop containing nucleoside triphosphate hydrolases"/>
    <property type="match status" value="1"/>
</dbReference>
<keyword evidence="2" id="KW-0547">Nucleotide-binding</keyword>
<feature type="domain" description="AAA+ ATPase" evidence="6">
    <location>
        <begin position="43"/>
        <end position="187"/>
    </location>
</feature>
<evidence type="ECO:0000256" key="2">
    <source>
        <dbReference type="ARBA" id="ARBA00022741"/>
    </source>
</evidence>
<dbReference type="InterPro" id="IPR005129">
    <property type="entry name" value="GTPase_ArgK"/>
</dbReference>
<dbReference type="CDD" id="cd03114">
    <property type="entry name" value="MMAA-like"/>
    <property type="match status" value="1"/>
</dbReference>
<dbReference type="NCBIfam" id="TIGR00750">
    <property type="entry name" value="lao"/>
    <property type="match status" value="1"/>
</dbReference>
<evidence type="ECO:0000256" key="3">
    <source>
        <dbReference type="ARBA" id="ARBA00022801"/>
    </source>
</evidence>
<dbReference type="GO" id="GO:0005525">
    <property type="term" value="F:GTP binding"/>
    <property type="evidence" value="ECO:0007669"/>
    <property type="project" value="UniProtKB-KW"/>
</dbReference>
<dbReference type="SMART" id="SM00382">
    <property type="entry name" value="AAA"/>
    <property type="match status" value="1"/>
</dbReference>
<comment type="similarity">
    <text evidence="1">Belongs to the SIMIBI class G3E GTPase family. ArgK/MeaB subfamily.</text>
</comment>
<name>A0A3P3XSJ7_9SPIR</name>
<dbReference type="EC" id="3.6.-.-" evidence="7"/>
<evidence type="ECO:0000256" key="4">
    <source>
        <dbReference type="ARBA" id="ARBA00023134"/>
    </source>
</evidence>
<evidence type="ECO:0000256" key="1">
    <source>
        <dbReference type="ARBA" id="ARBA00009625"/>
    </source>
</evidence>